<feature type="transmembrane region" description="Helical" evidence="1">
    <location>
        <begin position="30"/>
        <end position="51"/>
    </location>
</feature>
<keyword evidence="1" id="KW-0472">Membrane</keyword>
<keyword evidence="3" id="KW-1185">Reference proteome</keyword>
<reference evidence="2 3" key="1">
    <citation type="journal article" date="2013" name="Genome Announc.">
        <title>Complete Genome Sequence of the Thermophilic and Facultatively Chemolithoautotrophic Sulfate Reducer Archaeoglobus sulfaticallidus Strain PM70-1T.</title>
        <authorList>
            <person name="Stokke R."/>
            <person name="Hocking W.P."/>
            <person name="Steinsbu B.O."/>
            <person name="Steen I.H."/>
        </authorList>
    </citation>
    <scope>NUCLEOTIDE SEQUENCE [LARGE SCALE GENOMIC DNA]</scope>
    <source>
        <strain evidence="2">PM70-1</strain>
    </source>
</reference>
<evidence type="ECO:0000313" key="3">
    <source>
        <dbReference type="Proteomes" id="UP000013307"/>
    </source>
</evidence>
<accession>N0B9V2</accession>
<dbReference type="KEGG" id="ast:Asulf_00342"/>
<name>N0B9V2_9EURY</name>
<evidence type="ECO:0000313" key="2">
    <source>
        <dbReference type="EMBL" id="AGK60374.1"/>
    </source>
</evidence>
<dbReference type="EMBL" id="CP005290">
    <property type="protein sequence ID" value="AGK60374.1"/>
    <property type="molecule type" value="Genomic_DNA"/>
</dbReference>
<dbReference type="OrthoDB" id="98497at2157"/>
<dbReference type="STRING" id="387631.Asulf_00342"/>
<proteinExistence type="predicted"/>
<keyword evidence="1" id="KW-1133">Transmembrane helix</keyword>
<keyword evidence="1" id="KW-0812">Transmembrane</keyword>
<dbReference type="AlphaFoldDB" id="N0B9V2"/>
<sequence length="98" mass="11645">MSFELELVALFATFFLNLPFGYWRKNTKKFSLEWFLSIHLPVPFVFLMRIFSRAPLTHIPIFFLVFFSGQFLGGKIWERVGYSKCLVVDVVRQWKGVF</sequence>
<dbReference type="HOGENOM" id="CLU_166570_0_0_2"/>
<organism evidence="2 3">
    <name type="scientific">Archaeoglobus sulfaticallidus PM70-1</name>
    <dbReference type="NCBI Taxonomy" id="387631"/>
    <lineage>
        <taxon>Archaea</taxon>
        <taxon>Methanobacteriati</taxon>
        <taxon>Methanobacteriota</taxon>
        <taxon>Archaeoglobi</taxon>
        <taxon>Archaeoglobales</taxon>
        <taxon>Archaeoglobaceae</taxon>
        <taxon>Archaeoglobus</taxon>
    </lineage>
</organism>
<dbReference type="RefSeq" id="WP_015589973.1">
    <property type="nucleotide sequence ID" value="NC_021169.1"/>
</dbReference>
<dbReference type="Proteomes" id="UP000013307">
    <property type="component" value="Chromosome"/>
</dbReference>
<evidence type="ECO:0000256" key="1">
    <source>
        <dbReference type="SAM" id="Phobius"/>
    </source>
</evidence>
<gene>
    <name evidence="2" type="ORF">Asulf_00342</name>
</gene>
<feature type="transmembrane region" description="Helical" evidence="1">
    <location>
        <begin position="6"/>
        <end position="23"/>
    </location>
</feature>
<feature type="transmembrane region" description="Helical" evidence="1">
    <location>
        <begin position="57"/>
        <end position="74"/>
    </location>
</feature>
<dbReference type="eggNOG" id="arCOG10053">
    <property type="taxonomic scope" value="Archaea"/>
</dbReference>
<dbReference type="GeneID" id="15391988"/>
<protein>
    <submittedName>
        <fullName evidence="2">Uncharacterized protein</fullName>
    </submittedName>
</protein>